<name>C0CLL7_BLAHS</name>
<dbReference type="AlphaFoldDB" id="C0CLL7"/>
<sequence length="199" mass="23272">MEKLNGYDKAQAYSEQEKLPVGGYILKILDVKYQKNDWGKVIILSFDIEEGEYKGFFAANYKAQTQEDKKWKGTYRLRVPKDDGSEQDNWKMRRFKTVMLNFEDSNPGYRWNWEEWTLKGKFIGALFNNKEYEFDGRHGFFTNCHSLVTVEKIRSGKFTIPEDTLLKEKRDNGYPTGSTPGIDGFMNIPDGIDEELPFN</sequence>
<dbReference type="GeneID" id="86822058"/>
<evidence type="ECO:0008006" key="3">
    <source>
        <dbReference type="Google" id="ProtNLM"/>
    </source>
</evidence>
<dbReference type="eggNOG" id="ENOG5032ZWW">
    <property type="taxonomic scope" value="Bacteria"/>
</dbReference>
<reference evidence="1 2" key="2">
    <citation type="submission" date="2009-02" db="EMBL/GenBank/DDBJ databases">
        <title>Draft genome sequence of Blautia hydrogenotrophica DSM 10507 (Ruminococcus hydrogenotrophicus DSM 10507).</title>
        <authorList>
            <person name="Sudarsanam P."/>
            <person name="Ley R."/>
            <person name="Guruge J."/>
            <person name="Turnbaugh P.J."/>
            <person name="Mahowald M."/>
            <person name="Liep D."/>
            <person name="Gordon J."/>
        </authorList>
    </citation>
    <scope>NUCLEOTIDE SEQUENCE [LARGE SCALE GENOMIC DNA]</scope>
    <source>
        <strain evidence="2">DSM 10507 / JCM 14656 / S5a33</strain>
    </source>
</reference>
<keyword evidence="2" id="KW-1185">Reference proteome</keyword>
<reference evidence="1 2" key="1">
    <citation type="submission" date="2009-01" db="EMBL/GenBank/DDBJ databases">
        <authorList>
            <person name="Fulton L."/>
            <person name="Clifton S."/>
            <person name="Fulton B."/>
            <person name="Xu J."/>
            <person name="Minx P."/>
            <person name="Pepin K.H."/>
            <person name="Johnson M."/>
            <person name="Bhonagiri V."/>
            <person name="Nash W.E."/>
            <person name="Mardis E.R."/>
            <person name="Wilson R.K."/>
        </authorList>
    </citation>
    <scope>NUCLEOTIDE SEQUENCE [LARGE SCALE GENOMIC DNA]</scope>
    <source>
        <strain evidence="2">DSM 10507 / JCM 14656 / S5a33</strain>
    </source>
</reference>
<evidence type="ECO:0000313" key="1">
    <source>
        <dbReference type="EMBL" id="EEG49334.1"/>
    </source>
</evidence>
<proteinExistence type="predicted"/>
<dbReference type="HOGENOM" id="CLU_118829_0_0_9"/>
<dbReference type="PATRIC" id="fig|476272.21.peg.2114"/>
<accession>C0CLL7</accession>
<comment type="caution">
    <text evidence="1">The sequence shown here is derived from an EMBL/GenBank/DDBJ whole genome shotgun (WGS) entry which is preliminary data.</text>
</comment>
<protein>
    <recommendedName>
        <fullName evidence="3">DUF669 domain-containing protein</fullName>
    </recommendedName>
</protein>
<dbReference type="Proteomes" id="UP000003100">
    <property type="component" value="Unassembled WGS sequence"/>
</dbReference>
<evidence type="ECO:0000313" key="2">
    <source>
        <dbReference type="Proteomes" id="UP000003100"/>
    </source>
</evidence>
<dbReference type="EMBL" id="ACBZ01000088">
    <property type="protein sequence ID" value="EEG49334.1"/>
    <property type="molecule type" value="Genomic_DNA"/>
</dbReference>
<dbReference type="RefSeq" id="WP_005948567.1">
    <property type="nucleotide sequence ID" value="NZ_CP136423.1"/>
</dbReference>
<gene>
    <name evidence="1" type="ORF">RUMHYD_01739</name>
</gene>
<organism evidence="1 2">
    <name type="scientific">Blautia hydrogenotrophica (strain DSM 10507 / JCM 14656 / S5a33)</name>
    <name type="common">Ruminococcus hydrogenotrophicus</name>
    <dbReference type="NCBI Taxonomy" id="476272"/>
    <lineage>
        <taxon>Bacteria</taxon>
        <taxon>Bacillati</taxon>
        <taxon>Bacillota</taxon>
        <taxon>Clostridia</taxon>
        <taxon>Lachnospirales</taxon>
        <taxon>Lachnospiraceae</taxon>
        <taxon>Blautia</taxon>
    </lineage>
</organism>